<evidence type="ECO:0000256" key="4">
    <source>
        <dbReference type="ARBA" id="ARBA00022989"/>
    </source>
</evidence>
<keyword evidence="2" id="KW-1003">Cell membrane</keyword>
<dbReference type="PANTHER" id="PTHR32309:SF13">
    <property type="entry name" value="FERRIC ENTEROBACTIN TRANSPORT PROTEIN FEPE"/>
    <property type="match status" value="1"/>
</dbReference>
<dbReference type="GO" id="GO:0004713">
    <property type="term" value="F:protein tyrosine kinase activity"/>
    <property type="evidence" value="ECO:0007669"/>
    <property type="project" value="TreeGrafter"/>
</dbReference>
<evidence type="ECO:0000256" key="3">
    <source>
        <dbReference type="ARBA" id="ARBA00022692"/>
    </source>
</evidence>
<dbReference type="InterPro" id="IPR032807">
    <property type="entry name" value="GNVR"/>
</dbReference>
<reference evidence="10 11" key="1">
    <citation type="submission" date="2020-01" db="EMBL/GenBank/DDBJ databases">
        <title>Whole genome and functional gene identification of agarase of Vibrio HN897.</title>
        <authorList>
            <person name="Liu Y."/>
            <person name="Zhao Z."/>
        </authorList>
    </citation>
    <scope>NUCLEOTIDE SEQUENCE [LARGE SCALE GENOMIC DNA]</scope>
    <source>
        <strain evidence="10 11">HN897</strain>
    </source>
</reference>
<protein>
    <submittedName>
        <fullName evidence="10">LPS O-antigen length regulator</fullName>
    </submittedName>
</protein>
<feature type="region of interest" description="Disordered" evidence="6">
    <location>
        <begin position="1"/>
        <end position="21"/>
    </location>
</feature>
<evidence type="ECO:0000256" key="7">
    <source>
        <dbReference type="SAM" id="Phobius"/>
    </source>
</evidence>
<dbReference type="GO" id="GO:0005886">
    <property type="term" value="C:plasma membrane"/>
    <property type="evidence" value="ECO:0007669"/>
    <property type="project" value="UniProtKB-SubCell"/>
</dbReference>
<dbReference type="InterPro" id="IPR050445">
    <property type="entry name" value="Bact_polysacc_biosynth/exp"/>
</dbReference>
<evidence type="ECO:0000256" key="5">
    <source>
        <dbReference type="ARBA" id="ARBA00023136"/>
    </source>
</evidence>
<keyword evidence="5 7" id="KW-0472">Membrane</keyword>
<accession>A0A7Z2T5A2</accession>
<sequence>MSKSQNVTNNEGQYPFPPGYYPQPQSNGDEIDLHELFKALWRGKWIIVLTTFVFVVAGVLFAISQPNTYKSEVLLTPTYSSSGGGLSGSLGTLATFAGVNIGGEAKADPKVEAIAILQSRKFIETFIKKHDLLAPLMAIDAWNEGSNRVYYDAELYDAIAKEWLFDDENESLEPTLWEAHKEFKEILDVSEDKTTGMVTISIISKSPFIAQDWVTLLVQDLNEWMKERALSEASTKIAYLQEQINRTQVTELQNMFYSLIEEQYKTQMLAEVEEEFVFKTIDPAVVPEEKDGPKRAIICVLALLLGGVLGTLIVLVRFVLNGQKAS</sequence>
<evidence type="ECO:0000313" key="11">
    <source>
        <dbReference type="Proteomes" id="UP000464262"/>
    </source>
</evidence>
<keyword evidence="3 7" id="KW-0812">Transmembrane</keyword>
<feature type="transmembrane region" description="Helical" evidence="7">
    <location>
        <begin position="296"/>
        <end position="320"/>
    </location>
</feature>
<comment type="subcellular location">
    <subcellularLocation>
        <location evidence="1">Cell membrane</location>
        <topology evidence="1">Multi-pass membrane protein</topology>
    </subcellularLocation>
</comment>
<evidence type="ECO:0000313" key="10">
    <source>
        <dbReference type="EMBL" id="QIA64432.1"/>
    </source>
</evidence>
<evidence type="ECO:0000259" key="8">
    <source>
        <dbReference type="Pfam" id="PF02706"/>
    </source>
</evidence>
<proteinExistence type="predicted"/>
<dbReference type="KEGG" id="vas:GT360_13450"/>
<name>A0A7Z2T5A2_9VIBR</name>
<evidence type="ECO:0000259" key="9">
    <source>
        <dbReference type="Pfam" id="PF13807"/>
    </source>
</evidence>
<feature type="domain" description="Tyrosine-protein kinase G-rich" evidence="9">
    <location>
        <begin position="259"/>
        <end position="317"/>
    </location>
</feature>
<gene>
    <name evidence="10" type="ORF">GT360_13450</name>
</gene>
<evidence type="ECO:0000256" key="6">
    <source>
        <dbReference type="SAM" id="MobiDB-lite"/>
    </source>
</evidence>
<dbReference type="Pfam" id="PF02706">
    <property type="entry name" value="Wzz"/>
    <property type="match status" value="1"/>
</dbReference>
<feature type="compositionally biased region" description="Polar residues" evidence="6">
    <location>
        <begin position="1"/>
        <end position="11"/>
    </location>
</feature>
<dbReference type="EMBL" id="CP047475">
    <property type="protein sequence ID" value="QIA64432.1"/>
    <property type="molecule type" value="Genomic_DNA"/>
</dbReference>
<feature type="transmembrane region" description="Helical" evidence="7">
    <location>
        <begin position="45"/>
        <end position="63"/>
    </location>
</feature>
<keyword evidence="4 7" id="KW-1133">Transmembrane helix</keyword>
<evidence type="ECO:0000256" key="1">
    <source>
        <dbReference type="ARBA" id="ARBA00004651"/>
    </source>
</evidence>
<evidence type="ECO:0000256" key="2">
    <source>
        <dbReference type="ARBA" id="ARBA00022475"/>
    </source>
</evidence>
<dbReference type="InterPro" id="IPR003856">
    <property type="entry name" value="LPS_length_determ_N"/>
</dbReference>
<organism evidence="10 11">
    <name type="scientific">Vibrio astriarenae</name>
    <dbReference type="NCBI Taxonomy" id="1481923"/>
    <lineage>
        <taxon>Bacteria</taxon>
        <taxon>Pseudomonadati</taxon>
        <taxon>Pseudomonadota</taxon>
        <taxon>Gammaproteobacteria</taxon>
        <taxon>Vibrionales</taxon>
        <taxon>Vibrionaceae</taxon>
        <taxon>Vibrio</taxon>
    </lineage>
</organism>
<dbReference type="RefSeq" id="WP_164649337.1">
    <property type="nucleotide sequence ID" value="NZ_CP047475.1"/>
</dbReference>
<dbReference type="Pfam" id="PF13807">
    <property type="entry name" value="GNVR"/>
    <property type="match status" value="1"/>
</dbReference>
<dbReference type="Proteomes" id="UP000464262">
    <property type="component" value="Chromosome 1"/>
</dbReference>
<feature type="domain" description="Polysaccharide chain length determinant N-terminal" evidence="8">
    <location>
        <begin position="29"/>
        <end position="129"/>
    </location>
</feature>
<dbReference type="AlphaFoldDB" id="A0A7Z2T5A2"/>
<keyword evidence="11" id="KW-1185">Reference proteome</keyword>
<dbReference type="PANTHER" id="PTHR32309">
    <property type="entry name" value="TYROSINE-PROTEIN KINASE"/>
    <property type="match status" value="1"/>
</dbReference>